<sequence length="168" mass="19737">MLYFPLSISWLSMILRRRTISHFSGLVDKFKNKLSGWKHKLLSPEGRLILNKHVLYSIPTHILVVVEPPKGVLANLNARCENFSGGFFLLWRRHWRNWKDICFHTDENGPSVRSFADGTLSLSFKLWWNFHTSSFLWATFMHRRYGSGSSIMLHLVGNECLKFEAWRI</sequence>
<dbReference type="AlphaFoldDB" id="A0ABD2YMV5"/>
<dbReference type="EMBL" id="JBJUIK010000013">
    <property type="protein sequence ID" value="KAL3507182.1"/>
    <property type="molecule type" value="Genomic_DNA"/>
</dbReference>
<proteinExistence type="predicted"/>
<evidence type="ECO:0000313" key="2">
    <source>
        <dbReference type="Proteomes" id="UP001630127"/>
    </source>
</evidence>
<dbReference type="PANTHER" id="PTHR33116:SF82">
    <property type="entry name" value="RNASE H FAMILY PROTEIN"/>
    <property type="match status" value="1"/>
</dbReference>
<name>A0ABD2YMV5_9GENT</name>
<reference evidence="1 2" key="1">
    <citation type="submission" date="2024-11" db="EMBL/GenBank/DDBJ databases">
        <title>A near-complete genome assembly of Cinchona calisaya.</title>
        <authorList>
            <person name="Lian D.C."/>
            <person name="Zhao X.W."/>
            <person name="Wei L."/>
        </authorList>
    </citation>
    <scope>NUCLEOTIDE SEQUENCE [LARGE SCALE GENOMIC DNA]</scope>
    <source>
        <tissue evidence="1">Nenye</tissue>
    </source>
</reference>
<organism evidence="1 2">
    <name type="scientific">Cinchona calisaya</name>
    <dbReference type="NCBI Taxonomy" id="153742"/>
    <lineage>
        <taxon>Eukaryota</taxon>
        <taxon>Viridiplantae</taxon>
        <taxon>Streptophyta</taxon>
        <taxon>Embryophyta</taxon>
        <taxon>Tracheophyta</taxon>
        <taxon>Spermatophyta</taxon>
        <taxon>Magnoliopsida</taxon>
        <taxon>eudicotyledons</taxon>
        <taxon>Gunneridae</taxon>
        <taxon>Pentapetalae</taxon>
        <taxon>asterids</taxon>
        <taxon>lamiids</taxon>
        <taxon>Gentianales</taxon>
        <taxon>Rubiaceae</taxon>
        <taxon>Cinchonoideae</taxon>
        <taxon>Cinchoneae</taxon>
        <taxon>Cinchona</taxon>
    </lineage>
</organism>
<protein>
    <submittedName>
        <fullName evidence="1">Uncharacterized protein</fullName>
    </submittedName>
</protein>
<accession>A0ABD2YMV5</accession>
<keyword evidence="2" id="KW-1185">Reference proteome</keyword>
<dbReference type="Proteomes" id="UP001630127">
    <property type="component" value="Unassembled WGS sequence"/>
</dbReference>
<gene>
    <name evidence="1" type="ORF">ACH5RR_032564</name>
</gene>
<comment type="caution">
    <text evidence="1">The sequence shown here is derived from an EMBL/GenBank/DDBJ whole genome shotgun (WGS) entry which is preliminary data.</text>
</comment>
<dbReference type="PANTHER" id="PTHR33116">
    <property type="entry name" value="REVERSE TRANSCRIPTASE ZINC-BINDING DOMAIN-CONTAINING PROTEIN-RELATED-RELATED"/>
    <property type="match status" value="1"/>
</dbReference>
<evidence type="ECO:0000313" key="1">
    <source>
        <dbReference type="EMBL" id="KAL3507182.1"/>
    </source>
</evidence>